<keyword evidence="5 6" id="KW-0472">Membrane</keyword>
<organism evidence="7 8">
    <name type="scientific">Candidatus Magnetominusculus xianensis</name>
    <dbReference type="NCBI Taxonomy" id="1748249"/>
    <lineage>
        <taxon>Bacteria</taxon>
        <taxon>Pseudomonadati</taxon>
        <taxon>Nitrospirota</taxon>
        <taxon>Nitrospiria</taxon>
        <taxon>Nitrospirales</taxon>
        <taxon>Nitrospiraceae</taxon>
        <taxon>Candidatus Magnetominusculus</taxon>
    </lineage>
</organism>
<keyword evidence="3 6" id="KW-0812">Transmembrane</keyword>
<dbReference type="Pfam" id="PF04011">
    <property type="entry name" value="LemA"/>
    <property type="match status" value="1"/>
</dbReference>
<evidence type="ECO:0000256" key="6">
    <source>
        <dbReference type="SAM" id="Phobius"/>
    </source>
</evidence>
<reference evidence="7 8" key="1">
    <citation type="submission" date="2015-11" db="EMBL/GenBank/DDBJ databases">
        <authorList>
            <person name="Lin W."/>
        </authorList>
    </citation>
    <scope>NUCLEOTIDE SEQUENCE [LARGE SCALE GENOMIC DNA]</scope>
    <source>
        <strain evidence="7 8">HCH-1</strain>
    </source>
</reference>
<evidence type="ECO:0000313" key="7">
    <source>
        <dbReference type="EMBL" id="KWT94833.1"/>
    </source>
</evidence>
<dbReference type="RefSeq" id="WP_085050658.1">
    <property type="nucleotide sequence ID" value="NZ_LNQR01000003.1"/>
</dbReference>
<evidence type="ECO:0000313" key="8">
    <source>
        <dbReference type="Proteomes" id="UP000060487"/>
    </source>
</evidence>
<gene>
    <name evidence="7" type="primary">mamQ-II</name>
    <name evidence="7" type="ORF">ASN18_0122</name>
</gene>
<dbReference type="SUPFAM" id="SSF140478">
    <property type="entry name" value="LemA-like"/>
    <property type="match status" value="1"/>
</dbReference>
<comment type="caution">
    <text evidence="7">The sequence shown here is derived from an EMBL/GenBank/DDBJ whole genome shotgun (WGS) entry which is preliminary data.</text>
</comment>
<evidence type="ECO:0000256" key="4">
    <source>
        <dbReference type="ARBA" id="ARBA00022989"/>
    </source>
</evidence>
<dbReference type="PANTHER" id="PTHR34478:SF2">
    <property type="entry name" value="MEMBRANE PROTEIN"/>
    <property type="match status" value="1"/>
</dbReference>
<keyword evidence="4 6" id="KW-1133">Transmembrane helix</keyword>
<dbReference type="Proteomes" id="UP000060487">
    <property type="component" value="Unassembled WGS sequence"/>
</dbReference>
<dbReference type="InterPro" id="IPR023353">
    <property type="entry name" value="LemA-like_dom_sf"/>
</dbReference>
<dbReference type="PANTHER" id="PTHR34478">
    <property type="entry name" value="PROTEIN LEMA"/>
    <property type="match status" value="1"/>
</dbReference>
<accession>A0ABR5SLM4</accession>
<comment type="similarity">
    <text evidence="2">Belongs to the LemA family.</text>
</comment>
<protein>
    <submittedName>
        <fullName evidence="7">Magnetosome protein MamQ-II</fullName>
    </submittedName>
</protein>
<evidence type="ECO:0000256" key="2">
    <source>
        <dbReference type="ARBA" id="ARBA00008854"/>
    </source>
</evidence>
<sequence length="203" mass="23295">MKANRMRYLLYALGTVFMIKIISSMFLYNRLIDEEHFLHISHGQLDVELQRRAEVYKRTASAVNTYVETEKKLFNLLIGLNGAIRTGADLNTADAKKMQDEASVLLSKLRALAEAAPSLKAKGPYLYFMETIMKAEQNVVLARLHYNDAVAEYNTFLRLFPYNIVARLYDFKRAQFNGVEKGAEIVPEVARLDFTKIFDKVSR</sequence>
<feature type="transmembrane region" description="Helical" evidence="6">
    <location>
        <begin position="9"/>
        <end position="28"/>
    </location>
</feature>
<dbReference type="Gene3D" id="1.20.1440.20">
    <property type="entry name" value="LemA-like domain"/>
    <property type="match status" value="1"/>
</dbReference>
<keyword evidence="8" id="KW-1185">Reference proteome</keyword>
<dbReference type="InterPro" id="IPR007156">
    <property type="entry name" value="MamQ_LemA"/>
</dbReference>
<evidence type="ECO:0000256" key="5">
    <source>
        <dbReference type="ARBA" id="ARBA00023136"/>
    </source>
</evidence>
<dbReference type="EMBL" id="LNQR01000003">
    <property type="protein sequence ID" value="KWT94833.1"/>
    <property type="molecule type" value="Genomic_DNA"/>
</dbReference>
<evidence type="ECO:0000256" key="1">
    <source>
        <dbReference type="ARBA" id="ARBA00004167"/>
    </source>
</evidence>
<evidence type="ECO:0000256" key="3">
    <source>
        <dbReference type="ARBA" id="ARBA00022692"/>
    </source>
</evidence>
<name>A0ABR5SLM4_9BACT</name>
<comment type="subcellular location">
    <subcellularLocation>
        <location evidence="1">Membrane</location>
        <topology evidence="1">Single-pass membrane protein</topology>
    </subcellularLocation>
</comment>
<proteinExistence type="inferred from homology"/>